<evidence type="ECO:0000256" key="11">
    <source>
        <dbReference type="ARBA" id="ARBA00023268"/>
    </source>
</evidence>
<feature type="domain" description="MobA-like NTP transferase" evidence="19">
    <location>
        <begin position="9"/>
        <end position="137"/>
    </location>
</feature>
<comment type="subunit">
    <text evidence="17">Homotrimer.</text>
</comment>
<feature type="binding site" evidence="17">
    <location>
        <position position="26"/>
    </location>
    <ligand>
        <name>UDP-N-acetyl-alpha-D-glucosamine</name>
        <dbReference type="ChEBI" id="CHEBI:57705"/>
    </ligand>
</feature>
<keyword evidence="21" id="KW-1185">Reference proteome</keyword>
<dbReference type="EC" id="2.7.7.23" evidence="17"/>
<feature type="binding site" evidence="17">
    <location>
        <position position="454"/>
    </location>
    <ligand>
        <name>acetyl-CoA</name>
        <dbReference type="ChEBI" id="CHEBI:57288"/>
    </ligand>
</feature>
<dbReference type="HAMAP" id="MF_01631">
    <property type="entry name" value="GlmU"/>
    <property type="match status" value="1"/>
</dbReference>
<evidence type="ECO:0000256" key="17">
    <source>
        <dbReference type="HAMAP-Rule" id="MF_01631"/>
    </source>
</evidence>
<keyword evidence="6 17" id="KW-0479">Metal-binding</keyword>
<feature type="binding site" evidence="17">
    <location>
        <position position="365"/>
    </location>
    <ligand>
        <name>UDP-N-acetyl-alpha-D-glucosamine</name>
        <dbReference type="ChEBI" id="CHEBI:57705"/>
    </ligand>
</feature>
<dbReference type="PANTHER" id="PTHR43584:SF3">
    <property type="entry name" value="BIFUNCTIONAL PROTEIN GLMU"/>
    <property type="match status" value="1"/>
</dbReference>
<organism evidence="20 21">
    <name type="scientific">Catenulispora pinistramenti</name>
    <dbReference type="NCBI Taxonomy" id="2705254"/>
    <lineage>
        <taxon>Bacteria</taxon>
        <taxon>Bacillati</taxon>
        <taxon>Actinomycetota</taxon>
        <taxon>Actinomycetes</taxon>
        <taxon>Catenulisporales</taxon>
        <taxon>Catenulisporaceae</taxon>
        <taxon>Catenulispora</taxon>
    </lineage>
</organism>
<comment type="pathway">
    <text evidence="17">Nucleotide-sugar biosynthesis; UDP-N-acetyl-alpha-D-glucosamine biosynthesis; N-acetyl-alpha-D-glucosamine 1-phosphate from alpha-D-glucosamine 6-phosphate (route II): step 2/2.</text>
</comment>
<evidence type="ECO:0000256" key="15">
    <source>
        <dbReference type="ARBA" id="ARBA00048493"/>
    </source>
</evidence>
<feature type="region of interest" description="N-acetyltransferase" evidence="17">
    <location>
        <begin position="266"/>
        <end position="511"/>
    </location>
</feature>
<dbReference type="GO" id="GO:0003977">
    <property type="term" value="F:UDP-N-acetylglucosamine diphosphorylase activity"/>
    <property type="evidence" value="ECO:0007669"/>
    <property type="project" value="UniProtKB-EC"/>
</dbReference>
<dbReference type="Pfam" id="PF12804">
    <property type="entry name" value="NTP_transf_3"/>
    <property type="match status" value="1"/>
</dbReference>
<dbReference type="SUPFAM" id="SSF53448">
    <property type="entry name" value="Nucleotide-diphospho-sugar transferases"/>
    <property type="match status" value="1"/>
</dbReference>
<evidence type="ECO:0000256" key="16">
    <source>
        <dbReference type="ARBA" id="ARBA00049628"/>
    </source>
</evidence>
<dbReference type="PANTHER" id="PTHR43584">
    <property type="entry name" value="NUCLEOTIDYL TRANSFERASE"/>
    <property type="match status" value="1"/>
</dbReference>
<evidence type="ECO:0000313" key="20">
    <source>
        <dbReference type="EMBL" id="MBS2545614.1"/>
    </source>
</evidence>
<keyword evidence="3 17" id="KW-0963">Cytoplasm</keyword>
<feature type="binding site" evidence="17">
    <location>
        <position position="184"/>
    </location>
    <ligand>
        <name>UDP-N-acetyl-alpha-D-glucosamine</name>
        <dbReference type="ChEBI" id="CHEBI:57705"/>
    </ligand>
</feature>
<comment type="function">
    <text evidence="16 17">Catalyzes the last two sequential reactions in the de novo biosynthetic pathway for UDP-N-acetylglucosamine (UDP-GlcNAc). The C-terminal domain catalyzes the transfer of acetyl group from acetyl coenzyme A to glucosamine-1-phosphate (GlcN-1-P) to produce N-acetylglucosamine-1-phosphate (GlcNAc-1-P), which is converted into UDP-GlcNAc by the transfer of uridine 5-monophosphate (from uridine 5-triphosphate), a reaction catalyzed by the N-terminal domain.</text>
</comment>
<evidence type="ECO:0000256" key="13">
    <source>
        <dbReference type="ARBA" id="ARBA00023316"/>
    </source>
</evidence>
<evidence type="ECO:0000256" key="4">
    <source>
        <dbReference type="ARBA" id="ARBA00022679"/>
    </source>
</evidence>
<dbReference type="EMBL" id="JAAFYZ010000004">
    <property type="protein sequence ID" value="MBS2545614.1"/>
    <property type="molecule type" value="Genomic_DNA"/>
</dbReference>
<dbReference type="InterPro" id="IPR029044">
    <property type="entry name" value="Nucleotide-diphossugar_trans"/>
</dbReference>
<comment type="cofactor">
    <cofactor evidence="17">
        <name>Mg(2+)</name>
        <dbReference type="ChEBI" id="CHEBI:18420"/>
    </cofactor>
    <text evidence="17">Binds 1 Mg(2+) ion per subunit.</text>
</comment>
<comment type="caution">
    <text evidence="20">The sequence shown here is derived from an EMBL/GenBank/DDBJ whole genome shotgun (WGS) entry which is preliminary data.</text>
</comment>
<sequence length="511" mass="52618">MTDQHAPTVVILAAGEGKRMKSATPKVLHELCGRTMLGHVVAAAHELAPRRLAVVVGKGRDQVTPHVEAIAPEARIVVQDPQNGTGEATRLALEALTADGAELRGTVLVLLGDGAMVTGDTLRHLIAEHEKAGNAVTDLTAVVPDPTGLGRILREPDGTPAGRLLGIVEQKDCTPEQAAIHEVNSGIFAFDAETLRAALGRLTTDNAQGEELLTDVLAIAVGDGLPVGAVVAADHHDLLAANDRAQLADLRRLMNQRITRRWMVEGVTIVDPATTWIDVDVVLEPDATIRPNTQLQGSTRIAAGADVGPNCTLTDTVVGAGARVTNATTDGAEIGPQASVGPYTYLRPGTKLGRKAKAGGFVEMKKSTIGAGSKVPHLAYIGDATIGEGCNVGAGVITANYDGENKFPTRIGDHAFIGTNTTLIAPADIADGAYVAAGSAISLPVGPGELAVARGRQRNIAGYVARKRPGSAAAQAAEREIERSGQSGSDAGTAVETNPTGSGPDGRGDAV</sequence>
<dbReference type="CDD" id="cd03353">
    <property type="entry name" value="LbH_GlmU_C"/>
    <property type="match status" value="1"/>
</dbReference>
<evidence type="ECO:0000313" key="21">
    <source>
        <dbReference type="Proteomes" id="UP000730482"/>
    </source>
</evidence>
<evidence type="ECO:0000256" key="18">
    <source>
        <dbReference type="SAM" id="MobiDB-lite"/>
    </source>
</evidence>
<dbReference type="SUPFAM" id="SSF51161">
    <property type="entry name" value="Trimeric LpxA-like enzymes"/>
    <property type="match status" value="1"/>
</dbReference>
<evidence type="ECO:0000256" key="2">
    <source>
        <dbReference type="ARBA" id="ARBA00007947"/>
    </source>
</evidence>
<dbReference type="NCBIfam" id="TIGR01173">
    <property type="entry name" value="glmU"/>
    <property type="match status" value="1"/>
</dbReference>
<dbReference type="NCBIfam" id="NF010932">
    <property type="entry name" value="PRK14352.1"/>
    <property type="match status" value="1"/>
</dbReference>
<dbReference type="InterPro" id="IPR038009">
    <property type="entry name" value="GlmU_C_LbH"/>
</dbReference>
<evidence type="ECO:0000256" key="7">
    <source>
        <dbReference type="ARBA" id="ARBA00022737"/>
    </source>
</evidence>
<dbReference type="EC" id="2.3.1.157" evidence="17"/>
<keyword evidence="13 17" id="KW-0961">Cell wall biogenesis/degradation</keyword>
<feature type="binding site" evidence="17">
    <location>
        <position position="242"/>
    </location>
    <ligand>
        <name>Mg(2+)</name>
        <dbReference type="ChEBI" id="CHEBI:18420"/>
    </ligand>
</feature>
<feature type="binding site" evidence="17">
    <location>
        <position position="169"/>
    </location>
    <ligand>
        <name>UDP-N-acetyl-alpha-D-glucosamine</name>
        <dbReference type="ChEBI" id="CHEBI:57705"/>
    </ligand>
</feature>
<feature type="binding site" evidence="17">
    <location>
        <position position="150"/>
    </location>
    <ligand>
        <name>UDP-N-acetyl-alpha-D-glucosamine</name>
        <dbReference type="ChEBI" id="CHEBI:57705"/>
    </ligand>
</feature>
<keyword evidence="9 17" id="KW-0133">Cell shape</keyword>
<proteinExistence type="inferred from homology"/>
<name>A0ABS5KJH9_9ACTN</name>
<feature type="binding site" evidence="17">
    <location>
        <position position="391"/>
    </location>
    <ligand>
        <name>UDP-N-acetyl-alpha-D-glucosamine</name>
        <dbReference type="ChEBI" id="CHEBI:57705"/>
    </ligand>
</feature>
<dbReference type="CDD" id="cd02540">
    <property type="entry name" value="GT2_GlmU_N_bac"/>
    <property type="match status" value="1"/>
</dbReference>
<keyword evidence="4 17" id="KW-0808">Transferase</keyword>
<evidence type="ECO:0000256" key="1">
    <source>
        <dbReference type="ARBA" id="ARBA00007707"/>
    </source>
</evidence>
<comment type="pathway">
    <text evidence="17">Bacterial outer membrane biogenesis; LPS lipid A biosynthesis.</text>
</comment>
<comment type="pathway">
    <text evidence="17">Nucleotide-sugar biosynthesis; UDP-N-acetyl-alpha-D-glucosamine biosynthesis; UDP-N-acetyl-alpha-D-glucosamine from N-acetyl-alpha-D-glucosamine 1-phosphate: step 1/1.</text>
</comment>
<evidence type="ECO:0000256" key="12">
    <source>
        <dbReference type="ARBA" id="ARBA00023315"/>
    </source>
</evidence>
<evidence type="ECO:0000256" key="3">
    <source>
        <dbReference type="ARBA" id="ARBA00022490"/>
    </source>
</evidence>
<keyword evidence="7 17" id="KW-0677">Repeat</keyword>
<dbReference type="InterPro" id="IPR050065">
    <property type="entry name" value="GlmU-like"/>
</dbReference>
<feature type="binding site" evidence="17">
    <location>
        <begin position="400"/>
        <end position="401"/>
    </location>
    <ligand>
        <name>acetyl-CoA</name>
        <dbReference type="ChEBI" id="CHEBI:57288"/>
    </ligand>
</feature>
<keyword evidence="8 17" id="KW-0460">Magnesium</keyword>
<evidence type="ECO:0000256" key="5">
    <source>
        <dbReference type="ARBA" id="ARBA00022695"/>
    </source>
</evidence>
<feature type="binding site" evidence="17">
    <location>
        <position position="113"/>
    </location>
    <ligand>
        <name>Mg(2+)</name>
        <dbReference type="ChEBI" id="CHEBI:18420"/>
    </ligand>
</feature>
<dbReference type="InterPro" id="IPR011004">
    <property type="entry name" value="Trimer_LpxA-like_sf"/>
</dbReference>
<keyword evidence="12 17" id="KW-0012">Acyltransferase</keyword>
<reference evidence="20 21" key="1">
    <citation type="submission" date="2020-02" db="EMBL/GenBank/DDBJ databases">
        <title>Acidophilic actinobacteria isolated from forest soil.</title>
        <authorList>
            <person name="Golinska P."/>
        </authorList>
    </citation>
    <scope>NUCLEOTIDE SEQUENCE [LARGE SCALE GENOMIC DNA]</scope>
    <source>
        <strain evidence="20 21">NL8</strain>
    </source>
</reference>
<dbReference type="Gene3D" id="2.160.10.10">
    <property type="entry name" value="Hexapeptide repeat proteins"/>
    <property type="match status" value="1"/>
</dbReference>
<comment type="similarity">
    <text evidence="2 17">In the N-terminal section; belongs to the N-acetylglucosamine-1-phosphate uridyltransferase family.</text>
</comment>
<comment type="caution">
    <text evidence="17">Lacks conserved residue(s) required for the propagation of feature annotation.</text>
</comment>
<protein>
    <recommendedName>
        <fullName evidence="17">Bifunctional protein GlmU</fullName>
    </recommendedName>
    <domain>
        <recommendedName>
            <fullName evidence="17">UDP-N-acetylglucosamine pyrophosphorylase</fullName>
            <ecNumber evidence="17">2.7.7.23</ecNumber>
        </recommendedName>
        <alternativeName>
            <fullName evidence="17">N-acetylglucosamine-1-phosphate uridyltransferase</fullName>
        </alternativeName>
    </domain>
    <domain>
        <recommendedName>
            <fullName evidence="17">Glucosamine-1-phosphate N-acetyltransferase</fullName>
            <ecNumber evidence="17">2.3.1.157</ecNumber>
        </recommendedName>
    </domain>
</protein>
<comment type="catalytic activity">
    <reaction evidence="15 17">
        <text>N-acetyl-alpha-D-glucosamine 1-phosphate + UTP + H(+) = UDP-N-acetyl-alpha-D-glucosamine + diphosphate</text>
        <dbReference type="Rhea" id="RHEA:13509"/>
        <dbReference type="ChEBI" id="CHEBI:15378"/>
        <dbReference type="ChEBI" id="CHEBI:33019"/>
        <dbReference type="ChEBI" id="CHEBI:46398"/>
        <dbReference type="ChEBI" id="CHEBI:57705"/>
        <dbReference type="ChEBI" id="CHEBI:57776"/>
        <dbReference type="EC" id="2.7.7.23"/>
    </reaction>
</comment>
<feature type="region of interest" description="Pyrophosphorylase" evidence="17">
    <location>
        <begin position="1"/>
        <end position="244"/>
    </location>
</feature>
<feature type="compositionally biased region" description="Polar residues" evidence="18">
    <location>
        <begin position="484"/>
        <end position="501"/>
    </location>
</feature>
<comment type="subcellular location">
    <subcellularLocation>
        <location evidence="17">Cytoplasm</location>
    </subcellularLocation>
</comment>
<feature type="region of interest" description="Disordered" evidence="18">
    <location>
        <begin position="467"/>
        <end position="511"/>
    </location>
</feature>
<dbReference type="Proteomes" id="UP000730482">
    <property type="component" value="Unassembled WGS sequence"/>
</dbReference>
<evidence type="ECO:0000256" key="8">
    <source>
        <dbReference type="ARBA" id="ARBA00022842"/>
    </source>
</evidence>
<dbReference type="PROSITE" id="PS00101">
    <property type="entry name" value="HEXAPEP_TRANSFERASES"/>
    <property type="match status" value="1"/>
</dbReference>
<keyword evidence="11 17" id="KW-0511">Multifunctional enzyme</keyword>
<comment type="similarity">
    <text evidence="1 17">In the C-terminal section; belongs to the transferase hexapeptide repeat family.</text>
</comment>
<feature type="region of interest" description="Linker" evidence="17">
    <location>
        <begin position="245"/>
        <end position="265"/>
    </location>
</feature>
<accession>A0ABS5KJH9</accession>
<feature type="binding site" evidence="17">
    <location>
        <position position="394"/>
    </location>
    <ligand>
        <name>acetyl-CoA</name>
        <dbReference type="ChEBI" id="CHEBI:57288"/>
    </ligand>
</feature>
<dbReference type="RefSeq" id="WP_212007279.1">
    <property type="nucleotide sequence ID" value="NZ_JAAFYZ010000004.1"/>
</dbReference>
<feature type="binding site" evidence="17">
    <location>
        <position position="380"/>
    </location>
    <ligand>
        <name>UDP-N-acetyl-alpha-D-glucosamine</name>
        <dbReference type="ChEBI" id="CHEBI:57705"/>
    </ligand>
</feature>
<gene>
    <name evidence="17 20" type="primary">glmU</name>
    <name evidence="20" type="ORF">KGQ19_01905</name>
</gene>
<feature type="active site" description="Proton acceptor" evidence="17">
    <location>
        <position position="377"/>
    </location>
</feature>
<evidence type="ECO:0000256" key="9">
    <source>
        <dbReference type="ARBA" id="ARBA00022960"/>
    </source>
</evidence>
<feature type="binding site" evidence="17">
    <location>
        <position position="242"/>
    </location>
    <ligand>
        <name>UDP-N-acetyl-alpha-D-glucosamine</name>
        <dbReference type="ChEBI" id="CHEBI:57705"/>
    </ligand>
</feature>
<keyword evidence="10 17" id="KW-0573">Peptidoglycan synthesis</keyword>
<dbReference type="InterPro" id="IPR005882">
    <property type="entry name" value="Bifunctional_GlmU"/>
</dbReference>
<dbReference type="InterPro" id="IPR025877">
    <property type="entry name" value="MobA-like_NTP_Trfase"/>
</dbReference>
<evidence type="ECO:0000259" key="19">
    <source>
        <dbReference type="Pfam" id="PF12804"/>
    </source>
</evidence>
<evidence type="ECO:0000256" key="14">
    <source>
        <dbReference type="ARBA" id="ARBA00048247"/>
    </source>
</evidence>
<dbReference type="InterPro" id="IPR018357">
    <property type="entry name" value="Hexapep_transf_CS"/>
</dbReference>
<feature type="binding site" evidence="17">
    <location>
        <begin position="12"/>
        <end position="15"/>
    </location>
    <ligand>
        <name>UDP-N-acetyl-alpha-D-glucosamine</name>
        <dbReference type="ChEBI" id="CHEBI:57705"/>
    </ligand>
</feature>
<feature type="binding site" evidence="17">
    <location>
        <begin position="84"/>
        <end position="85"/>
    </location>
    <ligand>
        <name>UDP-N-acetyl-alpha-D-glucosamine</name>
        <dbReference type="ChEBI" id="CHEBI:57705"/>
    </ligand>
</feature>
<feature type="binding site" evidence="17">
    <location>
        <position position="347"/>
    </location>
    <ligand>
        <name>UDP-N-acetyl-alpha-D-glucosamine</name>
        <dbReference type="ChEBI" id="CHEBI:57705"/>
    </ligand>
</feature>
<evidence type="ECO:0000256" key="10">
    <source>
        <dbReference type="ARBA" id="ARBA00022984"/>
    </source>
</evidence>
<comment type="catalytic activity">
    <reaction evidence="14 17">
        <text>alpha-D-glucosamine 1-phosphate + acetyl-CoA = N-acetyl-alpha-D-glucosamine 1-phosphate + CoA + H(+)</text>
        <dbReference type="Rhea" id="RHEA:13725"/>
        <dbReference type="ChEBI" id="CHEBI:15378"/>
        <dbReference type="ChEBI" id="CHEBI:57287"/>
        <dbReference type="ChEBI" id="CHEBI:57288"/>
        <dbReference type="ChEBI" id="CHEBI:57776"/>
        <dbReference type="ChEBI" id="CHEBI:58516"/>
        <dbReference type="EC" id="2.3.1.157"/>
    </reaction>
</comment>
<feature type="binding site" evidence="17">
    <location>
        <position position="437"/>
    </location>
    <ligand>
        <name>acetyl-CoA</name>
        <dbReference type="ChEBI" id="CHEBI:57288"/>
    </ligand>
</feature>
<feature type="binding site" evidence="17">
    <location>
        <position position="79"/>
    </location>
    <ligand>
        <name>UDP-N-acetyl-alpha-D-glucosamine</name>
        <dbReference type="ChEBI" id="CHEBI:57705"/>
    </ligand>
</feature>
<evidence type="ECO:0000256" key="6">
    <source>
        <dbReference type="ARBA" id="ARBA00022723"/>
    </source>
</evidence>
<keyword evidence="5 17" id="KW-0548">Nucleotidyltransferase</keyword>
<dbReference type="Gene3D" id="3.90.550.10">
    <property type="entry name" value="Spore Coat Polysaccharide Biosynthesis Protein SpsA, Chain A"/>
    <property type="match status" value="1"/>
</dbReference>